<dbReference type="InterPro" id="IPR016667">
    <property type="entry name" value="Caps_polysacc_synth_CpsB/CapC"/>
</dbReference>
<dbReference type="PANTHER" id="PTHR39181">
    <property type="entry name" value="TYROSINE-PROTEIN PHOSPHATASE YWQE"/>
    <property type="match status" value="1"/>
</dbReference>
<dbReference type="Pfam" id="PF19567">
    <property type="entry name" value="CpsB_CapC"/>
    <property type="match status" value="1"/>
</dbReference>
<keyword evidence="3" id="KW-0378">Hydrolase</keyword>
<dbReference type="AlphaFoldDB" id="A0A3E2TI26"/>
<evidence type="ECO:0000256" key="5">
    <source>
        <dbReference type="ARBA" id="ARBA00051722"/>
    </source>
</evidence>
<dbReference type="Gene3D" id="3.20.20.140">
    <property type="entry name" value="Metal-dependent hydrolases"/>
    <property type="match status" value="1"/>
</dbReference>
<accession>A0A3E2TI26</accession>
<sequence length="245" mass="28532">MEFYDIHSHILAKVDDGAETFEMSCRMLDMAYEEGIRHLCVTPHYNRHNADDAERPKKVVRAFRALELYAKKQYEDMHLYRGNEVMYFPDMVKYLDSGSITTMNGGRYVLMEYKPNASYHNVYSGLQQILYGGYLPVLAHVERLDCLIDEWDKLEELKESGVILQMNTDGLIGGRFDRWVRRCRALVEDGYIDVLGTDAHNMTSRPPQYRKAAEWIEKKCGHARLRQLAEENPRAILENRLISST</sequence>
<dbReference type="SUPFAM" id="SSF89550">
    <property type="entry name" value="PHP domain-like"/>
    <property type="match status" value="1"/>
</dbReference>
<comment type="caution">
    <text evidence="6">The sequence shown here is derived from an EMBL/GenBank/DDBJ whole genome shotgun (WGS) entry which is preliminary data.</text>
</comment>
<dbReference type="EMBL" id="QVEP01000040">
    <property type="protein sequence ID" value="RGB76309.1"/>
    <property type="molecule type" value="Genomic_DNA"/>
</dbReference>
<dbReference type="EC" id="3.1.3.48" evidence="2"/>
<gene>
    <name evidence="6" type="ORF">DW070_13305</name>
</gene>
<dbReference type="GO" id="GO:0004725">
    <property type="term" value="F:protein tyrosine phosphatase activity"/>
    <property type="evidence" value="ECO:0007669"/>
    <property type="project" value="UniProtKB-EC"/>
</dbReference>
<dbReference type="PANTHER" id="PTHR39181:SF1">
    <property type="entry name" value="TYROSINE-PROTEIN PHOSPHATASE YWQE"/>
    <property type="match status" value="1"/>
</dbReference>
<comment type="similarity">
    <text evidence="1">Belongs to the metallo-dependent hydrolases superfamily. CpsB/CapC family.</text>
</comment>
<evidence type="ECO:0000256" key="4">
    <source>
        <dbReference type="ARBA" id="ARBA00022912"/>
    </source>
</evidence>
<evidence type="ECO:0000256" key="1">
    <source>
        <dbReference type="ARBA" id="ARBA00005750"/>
    </source>
</evidence>
<dbReference type="InterPro" id="IPR016195">
    <property type="entry name" value="Pol/histidinol_Pase-like"/>
</dbReference>
<dbReference type="PIRSF" id="PIRSF016557">
    <property type="entry name" value="Caps_synth_CpsB"/>
    <property type="match status" value="1"/>
</dbReference>
<name>A0A3E2TI26_9FIRM</name>
<protein>
    <recommendedName>
        <fullName evidence="2">protein-tyrosine-phosphatase</fullName>
        <ecNumber evidence="2">3.1.3.48</ecNumber>
    </recommendedName>
</protein>
<dbReference type="Proteomes" id="UP000260773">
    <property type="component" value="Unassembled WGS sequence"/>
</dbReference>
<proteinExistence type="inferred from homology"/>
<comment type="catalytic activity">
    <reaction evidence="5">
        <text>O-phospho-L-tyrosyl-[protein] + H2O = L-tyrosyl-[protein] + phosphate</text>
        <dbReference type="Rhea" id="RHEA:10684"/>
        <dbReference type="Rhea" id="RHEA-COMP:10136"/>
        <dbReference type="Rhea" id="RHEA-COMP:20101"/>
        <dbReference type="ChEBI" id="CHEBI:15377"/>
        <dbReference type="ChEBI" id="CHEBI:43474"/>
        <dbReference type="ChEBI" id="CHEBI:46858"/>
        <dbReference type="ChEBI" id="CHEBI:61978"/>
        <dbReference type="EC" id="3.1.3.48"/>
    </reaction>
</comment>
<dbReference type="GO" id="GO:0030145">
    <property type="term" value="F:manganese ion binding"/>
    <property type="evidence" value="ECO:0007669"/>
    <property type="project" value="InterPro"/>
</dbReference>
<evidence type="ECO:0000313" key="6">
    <source>
        <dbReference type="EMBL" id="RGB76309.1"/>
    </source>
</evidence>
<reference evidence="6 7" key="1">
    <citation type="submission" date="2018-08" db="EMBL/GenBank/DDBJ databases">
        <title>A genome reference for cultivated species of the human gut microbiota.</title>
        <authorList>
            <person name="Zou Y."/>
            <person name="Xue W."/>
            <person name="Luo G."/>
        </authorList>
    </citation>
    <scope>NUCLEOTIDE SEQUENCE [LARGE SCALE GENOMIC DNA]</scope>
    <source>
        <strain evidence="6 7">AF45-17</strain>
    </source>
</reference>
<evidence type="ECO:0000313" key="7">
    <source>
        <dbReference type="Proteomes" id="UP000260773"/>
    </source>
</evidence>
<evidence type="ECO:0000256" key="2">
    <source>
        <dbReference type="ARBA" id="ARBA00013064"/>
    </source>
</evidence>
<organism evidence="6 7">
    <name type="scientific">Coprococcus catus</name>
    <dbReference type="NCBI Taxonomy" id="116085"/>
    <lineage>
        <taxon>Bacteria</taxon>
        <taxon>Bacillati</taxon>
        <taxon>Bacillota</taxon>
        <taxon>Clostridia</taxon>
        <taxon>Lachnospirales</taxon>
        <taxon>Lachnospiraceae</taxon>
        <taxon>Coprococcus</taxon>
    </lineage>
</organism>
<evidence type="ECO:0000256" key="3">
    <source>
        <dbReference type="ARBA" id="ARBA00022801"/>
    </source>
</evidence>
<keyword evidence="4" id="KW-0904">Protein phosphatase</keyword>